<dbReference type="InterPro" id="IPR003380">
    <property type="entry name" value="SKI/SNO/DAC"/>
</dbReference>
<dbReference type="InterPro" id="IPR014890">
    <property type="entry name" value="c-SKI_SMAD4-bd_dom"/>
</dbReference>
<dbReference type="InterPro" id="IPR009061">
    <property type="entry name" value="DNA-bd_dom_put_sf"/>
</dbReference>
<dbReference type="GO" id="GO:0000981">
    <property type="term" value="F:DNA-binding transcription factor activity, RNA polymerase II-specific"/>
    <property type="evidence" value="ECO:0007669"/>
    <property type="project" value="TreeGrafter"/>
</dbReference>
<dbReference type="Pfam" id="PF02437">
    <property type="entry name" value="Ski_Sno_DHD"/>
    <property type="match status" value="1"/>
</dbReference>
<evidence type="ECO:0000256" key="1">
    <source>
        <dbReference type="ARBA" id="ARBA00009513"/>
    </source>
</evidence>
<dbReference type="CDD" id="cd21079">
    <property type="entry name" value="DHD_Ski_Sno"/>
    <property type="match status" value="1"/>
</dbReference>
<gene>
    <name evidence="3" type="ORF">CJOHNSTONI_LOCUS8462</name>
</gene>
<evidence type="ECO:0000313" key="4">
    <source>
        <dbReference type="Proteomes" id="UP000746747"/>
    </source>
</evidence>
<sequence>MALTLSSSSLSFSTIKIGGTVEATAAAVSQATITSTTTSTTTTTTTVATVTGYGRSGIVGVSDGKECEMDGNLKIPSLSSINLSDSIMRTTVSPLATTIAATTEATTVAVAVTANNNNNDNDNNNSNNNNIQLDSVAQLTSADDILLDELSSRFRGVLPVQPSPLLLPSDHISSSLKSTRLNGHLIYCFVIGGECRLCFPQIISVVLRGVAINDINELFVDLNIHISVASQQQLDTLKLAGVMPMTADSCGLVTKSDAERLVAKLLPQCNGYRLTTDIGSYDTDAVPVVHDCFDGCTGTLIPMLDTDEQIECTQCKLLFTGEKFVSHSHSIQQIRRICHWGFDSSNWRHYLHLPESYEDDLKALKKLELYKYPPVRLGKRPASHAFTAVENGNCSKLANLSTTTSTKSVEVRVAEDEVEAEAGIGIRVDPTVSTSVQSLNDINEHILKLYSAAQATAVAATALTAATLKAPLTTVTQDSSFLPLQVPVVGASGCCTGQSSGTPLTSPQLQSLLALQFITSQLPLSELCKLPILTNPSSNVTSDIRWKPVYETQSSALSSVPVVDSKSVTNMRQHIVASDEDFSSKGTPISSTINSDILTCMISKTGTSLERLLDQTLKEPVLSVAKLLVTEFRREKELLLNQNGQLRRENALLRSALASSTVLVGLKGLTAANVPIS</sequence>
<accession>A0A8J2Q378</accession>
<evidence type="ECO:0000259" key="2">
    <source>
        <dbReference type="SMART" id="SM01046"/>
    </source>
</evidence>
<organism evidence="3 4">
    <name type="scientific">Cercopithifilaria johnstoni</name>
    <dbReference type="NCBI Taxonomy" id="2874296"/>
    <lineage>
        <taxon>Eukaryota</taxon>
        <taxon>Metazoa</taxon>
        <taxon>Ecdysozoa</taxon>
        <taxon>Nematoda</taxon>
        <taxon>Chromadorea</taxon>
        <taxon>Rhabditida</taxon>
        <taxon>Spirurina</taxon>
        <taxon>Spiruromorpha</taxon>
        <taxon>Filarioidea</taxon>
        <taxon>Onchocercidae</taxon>
        <taxon>Cercopithifilaria</taxon>
    </lineage>
</organism>
<dbReference type="PANTHER" id="PTHR10005">
    <property type="entry name" value="SKI ONCOGENE-RELATED"/>
    <property type="match status" value="1"/>
</dbReference>
<comment type="caution">
    <text evidence="3">The sequence shown here is derived from an EMBL/GenBank/DDBJ whole genome shotgun (WGS) entry which is preliminary data.</text>
</comment>
<dbReference type="GO" id="GO:0046332">
    <property type="term" value="F:SMAD binding"/>
    <property type="evidence" value="ECO:0007669"/>
    <property type="project" value="InterPro"/>
</dbReference>
<dbReference type="EMBL" id="CAKAEH010001703">
    <property type="protein sequence ID" value="CAG9538791.1"/>
    <property type="molecule type" value="Genomic_DNA"/>
</dbReference>
<dbReference type="InterPro" id="IPR037000">
    <property type="entry name" value="Ski_DNA-bd_sf"/>
</dbReference>
<dbReference type="PANTHER" id="PTHR10005:SF25">
    <property type="entry name" value="SNO ONCOGENE, ISOFORM B"/>
    <property type="match status" value="1"/>
</dbReference>
<dbReference type="GO" id="GO:0005667">
    <property type="term" value="C:transcription regulator complex"/>
    <property type="evidence" value="ECO:0007669"/>
    <property type="project" value="TreeGrafter"/>
</dbReference>
<proteinExistence type="inferred from homology"/>
<protein>
    <recommendedName>
        <fullName evidence="2">c-SKI SMAD4-binding domain-containing protein</fullName>
    </recommendedName>
</protein>
<dbReference type="Pfam" id="PF08782">
    <property type="entry name" value="c-SKI_SMAD_bind"/>
    <property type="match status" value="1"/>
</dbReference>
<dbReference type="GO" id="GO:0000978">
    <property type="term" value="F:RNA polymerase II cis-regulatory region sequence-specific DNA binding"/>
    <property type="evidence" value="ECO:0007669"/>
    <property type="project" value="TreeGrafter"/>
</dbReference>
<dbReference type="InterPro" id="IPR023216">
    <property type="entry name" value="Tscrpt_reg_SKI_SnoN"/>
</dbReference>
<dbReference type="Gene3D" id="3.10.260.20">
    <property type="entry name" value="Ski"/>
    <property type="match status" value="1"/>
</dbReference>
<dbReference type="Proteomes" id="UP000746747">
    <property type="component" value="Unassembled WGS sequence"/>
</dbReference>
<comment type="similarity">
    <text evidence="1">Belongs to the SKI family.</text>
</comment>
<dbReference type="GO" id="GO:0030514">
    <property type="term" value="P:negative regulation of BMP signaling pathway"/>
    <property type="evidence" value="ECO:0007669"/>
    <property type="project" value="TreeGrafter"/>
</dbReference>
<dbReference type="SMART" id="SM01046">
    <property type="entry name" value="c-SKI_SMAD_bind"/>
    <property type="match status" value="1"/>
</dbReference>
<feature type="domain" description="c-SKI SMAD4-binding" evidence="2">
    <location>
        <begin position="285"/>
        <end position="369"/>
    </location>
</feature>
<evidence type="ECO:0000313" key="3">
    <source>
        <dbReference type="EMBL" id="CAG9538791.1"/>
    </source>
</evidence>
<keyword evidence="4" id="KW-1185">Reference proteome</keyword>
<dbReference type="GO" id="GO:0005634">
    <property type="term" value="C:nucleus"/>
    <property type="evidence" value="ECO:0007669"/>
    <property type="project" value="TreeGrafter"/>
</dbReference>
<reference evidence="3" key="1">
    <citation type="submission" date="2021-09" db="EMBL/GenBank/DDBJ databases">
        <authorList>
            <consortium name="Pathogen Informatics"/>
        </authorList>
    </citation>
    <scope>NUCLEOTIDE SEQUENCE</scope>
</reference>
<dbReference type="SUPFAM" id="SSF46955">
    <property type="entry name" value="Putative DNA-binding domain"/>
    <property type="match status" value="1"/>
</dbReference>
<dbReference type="InterPro" id="IPR010919">
    <property type="entry name" value="SAND-like_dom_sf"/>
</dbReference>
<dbReference type="SUPFAM" id="SSF63763">
    <property type="entry name" value="SAND domain-like"/>
    <property type="match status" value="1"/>
</dbReference>
<dbReference type="AlphaFoldDB" id="A0A8J2Q378"/>
<name>A0A8J2Q378_9BILA</name>
<dbReference type="Gene3D" id="3.10.390.10">
    <property type="entry name" value="SAND domain-like"/>
    <property type="match status" value="1"/>
</dbReference>
<dbReference type="GO" id="GO:0005737">
    <property type="term" value="C:cytoplasm"/>
    <property type="evidence" value="ECO:0007669"/>
    <property type="project" value="TreeGrafter"/>
</dbReference>
<dbReference type="OrthoDB" id="3938623at2759"/>